<feature type="transmembrane region" description="Helical" evidence="5">
    <location>
        <begin position="148"/>
        <end position="174"/>
    </location>
</feature>
<feature type="transmembrane region" description="Helical" evidence="5">
    <location>
        <begin position="186"/>
        <end position="203"/>
    </location>
</feature>
<evidence type="ECO:0000256" key="3">
    <source>
        <dbReference type="ARBA" id="ARBA00022989"/>
    </source>
</evidence>
<proteinExistence type="predicted"/>
<dbReference type="Gene3D" id="1.50.10.150">
    <property type="entry name" value="Voltage-dependent anion channel"/>
    <property type="match status" value="1"/>
</dbReference>
<comment type="subcellular location">
    <subcellularLocation>
        <location evidence="1">Membrane</location>
        <topology evidence="1">Multi-pass membrane protein</topology>
    </subcellularLocation>
</comment>
<feature type="transmembrane region" description="Helical" evidence="5">
    <location>
        <begin position="7"/>
        <end position="25"/>
    </location>
</feature>
<dbReference type="InterPro" id="IPR052951">
    <property type="entry name" value="Tellurite_res_ion_channel"/>
</dbReference>
<dbReference type="InterPro" id="IPR004695">
    <property type="entry name" value="SLAC1/Mae1/Ssu1/TehA"/>
</dbReference>
<dbReference type="PANTHER" id="PTHR37955:SF1">
    <property type="entry name" value="DEP DOMAIN-CONTAINING PROTEIN"/>
    <property type="match status" value="1"/>
</dbReference>
<dbReference type="Proteomes" id="UP001464378">
    <property type="component" value="Unassembled WGS sequence"/>
</dbReference>
<protein>
    <submittedName>
        <fullName evidence="6">TDT family transporter</fullName>
    </submittedName>
</protein>
<evidence type="ECO:0000256" key="2">
    <source>
        <dbReference type="ARBA" id="ARBA00022692"/>
    </source>
</evidence>
<dbReference type="PANTHER" id="PTHR37955">
    <property type="entry name" value="TELLURITE RESISTANCE PROTEIN TEHA"/>
    <property type="match status" value="1"/>
</dbReference>
<organism evidence="6 7">
    <name type="scientific">Pseudoflavonifractor intestinihominis</name>
    <dbReference type="NCBI Taxonomy" id="3133171"/>
    <lineage>
        <taxon>Bacteria</taxon>
        <taxon>Bacillati</taxon>
        <taxon>Bacillota</taxon>
        <taxon>Clostridia</taxon>
        <taxon>Eubacteriales</taxon>
        <taxon>Oscillospiraceae</taxon>
        <taxon>Pseudoflavonifractor</taxon>
    </lineage>
</organism>
<feature type="transmembrane region" description="Helical" evidence="5">
    <location>
        <begin position="238"/>
        <end position="256"/>
    </location>
</feature>
<evidence type="ECO:0000313" key="7">
    <source>
        <dbReference type="Proteomes" id="UP001464378"/>
    </source>
</evidence>
<feature type="transmembrane region" description="Helical" evidence="5">
    <location>
        <begin position="209"/>
        <end position="231"/>
    </location>
</feature>
<feature type="transmembrane region" description="Helical" evidence="5">
    <location>
        <begin position="95"/>
        <end position="113"/>
    </location>
</feature>
<evidence type="ECO:0000256" key="4">
    <source>
        <dbReference type="ARBA" id="ARBA00023136"/>
    </source>
</evidence>
<keyword evidence="3 5" id="KW-1133">Transmembrane helix</keyword>
<feature type="transmembrane region" description="Helical" evidence="5">
    <location>
        <begin position="125"/>
        <end position="142"/>
    </location>
</feature>
<evidence type="ECO:0000256" key="1">
    <source>
        <dbReference type="ARBA" id="ARBA00004141"/>
    </source>
</evidence>
<feature type="transmembrane region" description="Helical" evidence="5">
    <location>
        <begin position="65"/>
        <end position="89"/>
    </location>
</feature>
<keyword evidence="2 5" id="KW-0812">Transmembrane</keyword>
<dbReference type="Pfam" id="PF03595">
    <property type="entry name" value="SLAC1"/>
    <property type="match status" value="1"/>
</dbReference>
<comment type="caution">
    <text evidence="6">The sequence shown here is derived from an EMBL/GenBank/DDBJ whole genome shotgun (WGS) entry which is preliminary data.</text>
</comment>
<gene>
    <name evidence="6" type="ORF">WMO64_12010</name>
</gene>
<keyword evidence="7" id="KW-1185">Reference proteome</keyword>
<accession>A0ABV1EA39</accession>
<evidence type="ECO:0000313" key="6">
    <source>
        <dbReference type="EMBL" id="MEQ2444187.1"/>
    </source>
</evidence>
<feature type="transmembrane region" description="Helical" evidence="5">
    <location>
        <begin position="276"/>
        <end position="300"/>
    </location>
</feature>
<feature type="transmembrane region" description="Helical" evidence="5">
    <location>
        <begin position="31"/>
        <end position="53"/>
    </location>
</feature>
<evidence type="ECO:0000256" key="5">
    <source>
        <dbReference type="SAM" id="Phobius"/>
    </source>
</evidence>
<keyword evidence="4 5" id="KW-0472">Membrane</keyword>
<reference evidence="6 7" key="1">
    <citation type="submission" date="2024-03" db="EMBL/GenBank/DDBJ databases">
        <title>Human intestinal bacterial collection.</title>
        <authorList>
            <person name="Pauvert C."/>
            <person name="Hitch T.C.A."/>
            <person name="Clavel T."/>
        </authorList>
    </citation>
    <scope>NUCLEOTIDE SEQUENCE [LARGE SCALE GENOMIC DNA]</scope>
    <source>
        <strain evidence="6 7">CLA-AP-H29</strain>
    </source>
</reference>
<dbReference type="CDD" id="cd09325">
    <property type="entry name" value="TDT_C4-dicarb_trans"/>
    <property type="match status" value="1"/>
</dbReference>
<sequence>MSILKRVPIPICAVSLGMFGLGNLLQSYSEGVRLLCGAVGGVLMAVFLLSILVDVKKFRTDMGNPIMASVSFTFPMAVMLLATYLNPYIGGPAKVIWYVGVALHVVMIIWFSVKFLRGFALERVFASWYIVYVGIAMAGITAPPFQAAAIGSACVVFGLVTLVVLLVLVTVRYVKKPVPKPAQPLICIYAAPTSLCIAGYVQSVTPKSLPLLLVLWVLATVLFLFACVKFVQYLRLPFFPSYAAFTFPFVISAIASKQLMACAANLGSPLPFLSTVVLIETVIATFTTLYALVRYLMFLFAGSKQPAKERVSSR</sequence>
<dbReference type="EMBL" id="JBBMFK010000020">
    <property type="protein sequence ID" value="MEQ2444187.1"/>
    <property type="molecule type" value="Genomic_DNA"/>
</dbReference>
<dbReference type="RefSeq" id="WP_349232140.1">
    <property type="nucleotide sequence ID" value="NZ_JBBMFK010000020.1"/>
</dbReference>
<dbReference type="InterPro" id="IPR038665">
    <property type="entry name" value="Voltage-dep_anion_channel_sf"/>
</dbReference>
<name>A0ABV1EA39_9FIRM</name>